<proteinExistence type="predicted"/>
<sequence length="254" mass="29289">MVIYLHNFIISRKRYIQIESQPHHITGIFRTLVNSKNNYGCELNNINSAYYKCEAEGTVSFYQAYKTETENPGIWTYVMYECPAGKEQIFHDSNIVTDIKLLKKLINGHKLTQTTVDIKDYLNCKSNEDEYLDIKLPYEWNTRAGREIASLLLDELKALKASSVFTEEVGKKYIKVVINDFIQAAREVLQTNGTAKDFETVQYKVLNKIKSDEIANLIIKHNNYRIWQAALPSKSKAVEHAFNTALSLICRMKS</sequence>
<dbReference type="EMBL" id="LXQD01000043">
    <property type="protein sequence ID" value="RCJ40794.1"/>
    <property type="molecule type" value="Genomic_DNA"/>
</dbReference>
<name>A0A367RYM4_9NOSO</name>
<comment type="caution">
    <text evidence="1">The sequence shown here is derived from an EMBL/GenBank/DDBJ whole genome shotgun (WGS) entry which is preliminary data.</text>
</comment>
<evidence type="ECO:0000313" key="1">
    <source>
        <dbReference type="EMBL" id="RCJ40794.1"/>
    </source>
</evidence>
<keyword evidence="2" id="KW-1185">Reference proteome</keyword>
<dbReference type="Proteomes" id="UP000252107">
    <property type="component" value="Unassembled WGS sequence"/>
</dbReference>
<gene>
    <name evidence="1" type="ORF">A6770_09650</name>
</gene>
<accession>A0A367RYM4</accession>
<organism evidence="1 2">
    <name type="scientific">Nostoc minutum NIES-26</name>
    <dbReference type="NCBI Taxonomy" id="1844469"/>
    <lineage>
        <taxon>Bacteria</taxon>
        <taxon>Bacillati</taxon>
        <taxon>Cyanobacteriota</taxon>
        <taxon>Cyanophyceae</taxon>
        <taxon>Nostocales</taxon>
        <taxon>Nostocaceae</taxon>
        <taxon>Nostoc</taxon>
    </lineage>
</organism>
<evidence type="ECO:0000313" key="2">
    <source>
        <dbReference type="Proteomes" id="UP000252107"/>
    </source>
</evidence>
<protein>
    <submittedName>
        <fullName evidence="1">Uncharacterized protein</fullName>
    </submittedName>
</protein>
<dbReference type="AlphaFoldDB" id="A0A367RYM4"/>
<reference evidence="1" key="1">
    <citation type="submission" date="2016-04" db="EMBL/GenBank/DDBJ databases">
        <authorList>
            <person name="Tabuchi Yagui T.R."/>
        </authorList>
    </citation>
    <scope>NUCLEOTIDE SEQUENCE [LARGE SCALE GENOMIC DNA]</scope>
    <source>
        <strain evidence="1">NIES-26</strain>
    </source>
</reference>